<keyword evidence="6" id="KW-1185">Reference proteome</keyword>
<dbReference type="InterPro" id="IPR036296">
    <property type="entry name" value="SKP1-like_dim_sf"/>
</dbReference>
<comment type="function">
    <text evidence="3">Probable essential component of SCF (SKP1-CUL1-F-box protein) E3 ubiquitin-protein ligase complexes, which mediate the ubiquitination and subsequent proteasomal degradation of target proteins. Regulates cell proliferation during embryonic and larval development.</text>
</comment>
<dbReference type="FunFam" id="3.30.710.10:FF:000124">
    <property type="entry name" value="Protein CBG09126"/>
    <property type="match status" value="1"/>
</dbReference>
<dbReference type="InterPro" id="IPR001232">
    <property type="entry name" value="SKP1-like"/>
</dbReference>
<dbReference type="GO" id="GO:0006511">
    <property type="term" value="P:ubiquitin-dependent protein catabolic process"/>
    <property type="evidence" value="ECO:0007669"/>
    <property type="project" value="InterPro"/>
</dbReference>
<dbReference type="SMART" id="SM00512">
    <property type="entry name" value="Skp1"/>
    <property type="match status" value="1"/>
</dbReference>
<proteinExistence type="inferred from homology"/>
<sequence length="185" mass="21408">MAHVSVPMEEQQQLKEEHEQNFNIISSDGVNFPVSEKIVRQSQVLSEMLDIQGSSAHEGKMDIPVKDVSSKVLQKVIEFCQHYESEEPYIPPTGPNACVSTPPEDHWDIVFLKKLSSPELHEVICAANYLNISRLIDACCYRLGYMIQGRTVEEIRRIFQIKNDFTKEEEEALRKEHLWYSELEK</sequence>
<dbReference type="InterPro" id="IPR016072">
    <property type="entry name" value="Skp1_comp_dimer"/>
</dbReference>
<evidence type="ECO:0000313" key="7">
    <source>
        <dbReference type="WBParaSite" id="PDA_v2.g20845.t1"/>
    </source>
</evidence>
<keyword evidence="2 3" id="KW-0833">Ubl conjugation pathway</keyword>
<dbReference type="WBParaSite" id="PDA_v2.g20845.t1">
    <property type="protein sequence ID" value="PDA_v2.g20845.t1"/>
    <property type="gene ID" value="PDA_v2.g20845"/>
</dbReference>
<dbReference type="AlphaFoldDB" id="A0A914PQI4"/>
<evidence type="ECO:0000256" key="1">
    <source>
        <dbReference type="ARBA" id="ARBA00009993"/>
    </source>
</evidence>
<evidence type="ECO:0000256" key="2">
    <source>
        <dbReference type="ARBA" id="ARBA00022786"/>
    </source>
</evidence>
<evidence type="ECO:0000259" key="4">
    <source>
        <dbReference type="Pfam" id="PF01466"/>
    </source>
</evidence>
<reference evidence="7" key="1">
    <citation type="submission" date="2022-11" db="UniProtKB">
        <authorList>
            <consortium name="WormBaseParasite"/>
        </authorList>
    </citation>
    <scope>IDENTIFICATION</scope>
</reference>
<dbReference type="Pfam" id="PF01466">
    <property type="entry name" value="Skp1"/>
    <property type="match status" value="1"/>
</dbReference>
<comment type="pathway">
    <text evidence="3">Protein modification; protein ubiquitination.</text>
</comment>
<accession>A0A914PQI4</accession>
<dbReference type="InterPro" id="IPR016073">
    <property type="entry name" value="Skp1_comp_POZ"/>
</dbReference>
<evidence type="ECO:0000256" key="3">
    <source>
        <dbReference type="PIRNR" id="PIRNR028729"/>
    </source>
</evidence>
<dbReference type="SUPFAM" id="SSF54695">
    <property type="entry name" value="POZ domain"/>
    <property type="match status" value="1"/>
</dbReference>
<evidence type="ECO:0000259" key="5">
    <source>
        <dbReference type="Pfam" id="PF03931"/>
    </source>
</evidence>
<feature type="domain" description="SKP1 component POZ" evidence="5">
    <location>
        <begin position="22"/>
        <end position="84"/>
    </location>
</feature>
<name>A0A914PQI4_9BILA</name>
<organism evidence="6 7">
    <name type="scientific">Panagrolaimus davidi</name>
    <dbReference type="NCBI Taxonomy" id="227884"/>
    <lineage>
        <taxon>Eukaryota</taxon>
        <taxon>Metazoa</taxon>
        <taxon>Ecdysozoa</taxon>
        <taxon>Nematoda</taxon>
        <taxon>Chromadorea</taxon>
        <taxon>Rhabditida</taxon>
        <taxon>Tylenchina</taxon>
        <taxon>Panagrolaimomorpha</taxon>
        <taxon>Panagrolaimoidea</taxon>
        <taxon>Panagrolaimidae</taxon>
        <taxon>Panagrolaimus</taxon>
    </lineage>
</organism>
<evidence type="ECO:0000313" key="6">
    <source>
        <dbReference type="Proteomes" id="UP000887578"/>
    </source>
</evidence>
<dbReference type="Gene3D" id="3.30.710.10">
    <property type="entry name" value="Potassium Channel Kv1.1, Chain A"/>
    <property type="match status" value="1"/>
</dbReference>
<dbReference type="PANTHER" id="PTHR11165">
    <property type="entry name" value="SKP1"/>
    <property type="match status" value="1"/>
</dbReference>
<dbReference type="Proteomes" id="UP000887578">
    <property type="component" value="Unplaced"/>
</dbReference>
<dbReference type="SUPFAM" id="SSF81382">
    <property type="entry name" value="Skp1 dimerisation domain-like"/>
    <property type="match status" value="1"/>
</dbReference>
<dbReference type="Pfam" id="PF03931">
    <property type="entry name" value="Skp1_POZ"/>
    <property type="match status" value="1"/>
</dbReference>
<dbReference type="PIRSF" id="PIRSF028729">
    <property type="entry name" value="E3_ubiquit_lig_SCF_Skp"/>
    <property type="match status" value="1"/>
</dbReference>
<dbReference type="InterPro" id="IPR011333">
    <property type="entry name" value="SKP1/BTB/POZ_sf"/>
</dbReference>
<protein>
    <recommendedName>
        <fullName evidence="3">Skp1-related protein</fullName>
    </recommendedName>
</protein>
<feature type="domain" description="SKP1 component dimerisation" evidence="4">
    <location>
        <begin position="134"/>
        <end position="179"/>
    </location>
</feature>
<comment type="similarity">
    <text evidence="1 3">Belongs to the SKP1 family.</text>
</comment>
<dbReference type="InterPro" id="IPR016897">
    <property type="entry name" value="SKP1"/>
</dbReference>